<keyword evidence="8" id="KW-1278">Translocase</keyword>
<keyword evidence="10 12" id="KW-0472">Membrane</keyword>
<keyword evidence="7" id="KW-0067">ATP-binding</keyword>
<accession>A0A4X1SP19</accession>
<evidence type="ECO:0000256" key="10">
    <source>
        <dbReference type="ARBA" id="ARBA00023136"/>
    </source>
</evidence>
<comment type="similarity">
    <text evidence="2">Belongs to the ABC transporter superfamily. ABCA family.</text>
</comment>
<dbReference type="PROSITE" id="PS50893">
    <property type="entry name" value="ABC_TRANSPORTER_2"/>
    <property type="match status" value="2"/>
</dbReference>
<dbReference type="Proteomes" id="UP000314985">
    <property type="component" value="Chromosome 12"/>
</dbReference>
<evidence type="ECO:0000313" key="14">
    <source>
        <dbReference type="Ensembl" id="ENSSSCP00070003820.1"/>
    </source>
</evidence>
<dbReference type="GO" id="GO:0140359">
    <property type="term" value="F:ABC-type transporter activity"/>
    <property type="evidence" value="ECO:0007669"/>
    <property type="project" value="InterPro"/>
</dbReference>
<feature type="transmembrane region" description="Helical" evidence="12">
    <location>
        <begin position="153"/>
        <end position="180"/>
    </location>
</feature>
<dbReference type="PANTHER" id="PTHR19229:SF269">
    <property type="entry name" value="ATP-BINDING CASSETTE SUB-FAMILY A MEMBER 10"/>
    <property type="match status" value="1"/>
</dbReference>
<evidence type="ECO:0000256" key="2">
    <source>
        <dbReference type="ARBA" id="ARBA00008869"/>
    </source>
</evidence>
<keyword evidence="4 12" id="KW-0812">Transmembrane</keyword>
<feature type="transmembrane region" description="Helical" evidence="12">
    <location>
        <begin position="124"/>
        <end position="147"/>
    </location>
</feature>
<sequence length="1059" mass="119513">MNKMAMASFMTGRTIIGTPDEDTMDRVFPKNDSEMVGIVFTDTFLYRLKFPWGHRTPDIGEHFEYSGNHGRMDSSILRGFVAFPTAMNAAIIEVTTNHSVMEELTSERKKCKKLMTLMGLRESAFWLSWALMDAGFIIIISAFMALVITLVQIIVITGFMVIVALFILYGLSVIALAFLLNVLVRKLIPAGLVGFLFTVFWGCLEFTALYTQLPSPLKWAFGPFSPFAFTAGMAQILHRAYYVNGVVFPDPSGESYMMIMTFFILAFDTFLYLMLTLYFERVLPDEDSHRLPLLFFLKSSLWSPNQNTHREVFENEMNPEHSSGDAFEPVSPELHGKEAVRIRNVKKEYNEKPERVKALQGAGLTVSAIYNTQLSEIMSTEEIRKNTGFCPQFNIQFDFLTVRENLRLFAKIKGIQPKEVEQEVKRVIMELDIQNFQDVVAERLSGGQKRKLTFGIAILGDPQVLLLDEPTAGLDPFSRHRVWNFLKERKTDHVILFCTQFMDEADLLADRKVFLSKGKLKCAGSSLFLKRKWGIGYHLSLHRNEMCGTEGTTSLVRRHVSDAKLTAESEDKLVYGLPLERTDKFPGLCRDLEESSDQGIMNFDVSMTTLSEVFLNLKGESAVDEPGITMCVWQKIKEKKMITYPFIFVDLYVEFYLESRAGTEPATSWFLVGFVNRCATKGTPFFFFFFLFVIRCLEMKYGRETMRKDPVFRISPRRRENHPNPEEPEDEDEDVQVERTRTASALTPSNLDEKPVIMASLHKLMVNLFPGGVLGLLGHHGAGKSISIKMVTGDTKPAAGVVVLHGSGTALKQQEGGVMGFLGYCPQENSLWPDLTMREHLELYAAVKGLGTEDAALSVSRLVDALKLQDQLKLPTKASSEGIKRKLCFALSILGNPSLVLLDEPSTGMDPEGQQQVWQAIQAAVKYTERGALLTTHYMAEAEAVCDHVAIVASGRLRWVPVQSQYLSPTFLDRELLEGEGTHSGEPLHTEILKLFPQAPLMSVPLSAVKQTFDLEEYSLSQATLEQVFLELPKEQEWGNFDDEVDTTVRWKLLPQEEP</sequence>
<evidence type="ECO:0000256" key="6">
    <source>
        <dbReference type="ARBA" id="ARBA00022741"/>
    </source>
</evidence>
<evidence type="ECO:0000256" key="11">
    <source>
        <dbReference type="SAM" id="MobiDB-lite"/>
    </source>
</evidence>
<reference evidence="14" key="2">
    <citation type="submission" date="2025-08" db="UniProtKB">
        <authorList>
            <consortium name="Ensembl"/>
        </authorList>
    </citation>
    <scope>IDENTIFICATION</scope>
</reference>
<reference evidence="14 15" key="1">
    <citation type="submission" date="2017-08" db="EMBL/GenBank/DDBJ databases">
        <title>USMARCv1.0.</title>
        <authorList>
            <person name="Hannum G.I."/>
            <person name="Koren S."/>
            <person name="Schroeder S.G."/>
            <person name="Chin S.C."/>
            <person name="Nonneman D.J."/>
            <person name="Becker S.A."/>
            <person name="Rosen B.D."/>
            <person name="Bickhart D.M."/>
            <person name="Putnam N.H."/>
            <person name="Green R.E."/>
            <person name="Tuggle C.K."/>
            <person name="Liu H."/>
            <person name="Rohrer G.A."/>
            <person name="Warr A."/>
            <person name="Hall R."/>
            <person name="Kim K."/>
            <person name="Hume D.A."/>
            <person name="Talbot R."/>
            <person name="Chow W."/>
            <person name="Howe K."/>
            <person name="Schwartz A.S."/>
            <person name="Watson M."/>
            <person name="Archibald A.L."/>
            <person name="Phillippy A.M."/>
            <person name="Smith T.P.L."/>
        </authorList>
    </citation>
    <scope>NUCLEOTIDE SEQUENCE [LARGE SCALE GENOMIC DNA]</scope>
</reference>
<keyword evidence="6" id="KW-0547">Nucleotide-binding</keyword>
<evidence type="ECO:0000256" key="3">
    <source>
        <dbReference type="ARBA" id="ARBA00022448"/>
    </source>
</evidence>
<organism evidence="14 15">
    <name type="scientific">Sus scrofa</name>
    <name type="common">Pig</name>
    <dbReference type="NCBI Taxonomy" id="9823"/>
    <lineage>
        <taxon>Eukaryota</taxon>
        <taxon>Metazoa</taxon>
        <taxon>Chordata</taxon>
        <taxon>Craniata</taxon>
        <taxon>Vertebrata</taxon>
        <taxon>Euteleostomi</taxon>
        <taxon>Mammalia</taxon>
        <taxon>Eutheria</taxon>
        <taxon>Laurasiatheria</taxon>
        <taxon>Artiodactyla</taxon>
        <taxon>Suina</taxon>
        <taxon>Suidae</taxon>
        <taxon>Sus</taxon>
    </lineage>
</organism>
<evidence type="ECO:0000256" key="9">
    <source>
        <dbReference type="ARBA" id="ARBA00022989"/>
    </source>
</evidence>
<comment type="subcellular location">
    <subcellularLocation>
        <location evidence="1">Membrane</location>
        <topology evidence="1">Multi-pass membrane protein</topology>
    </subcellularLocation>
</comment>
<dbReference type="InterPro" id="IPR017871">
    <property type="entry name" value="ABC_transporter-like_CS"/>
</dbReference>
<keyword evidence="5" id="KW-0677">Repeat</keyword>
<dbReference type="InterPro" id="IPR027417">
    <property type="entry name" value="P-loop_NTPase"/>
</dbReference>
<dbReference type="SUPFAM" id="SSF52540">
    <property type="entry name" value="P-loop containing nucleoside triphosphate hydrolases"/>
    <property type="match status" value="2"/>
</dbReference>
<dbReference type="SMART" id="SM00382">
    <property type="entry name" value="AAA"/>
    <property type="match status" value="1"/>
</dbReference>
<dbReference type="GO" id="GO:0016887">
    <property type="term" value="F:ATP hydrolysis activity"/>
    <property type="evidence" value="ECO:0007669"/>
    <property type="project" value="InterPro"/>
</dbReference>
<feature type="transmembrane region" description="Helical" evidence="12">
    <location>
        <begin position="256"/>
        <end position="279"/>
    </location>
</feature>
<dbReference type="InterPro" id="IPR013525">
    <property type="entry name" value="ABC2_TM"/>
</dbReference>
<keyword evidence="3" id="KW-0813">Transport</keyword>
<evidence type="ECO:0000256" key="1">
    <source>
        <dbReference type="ARBA" id="ARBA00004141"/>
    </source>
</evidence>
<evidence type="ECO:0000259" key="13">
    <source>
        <dbReference type="PROSITE" id="PS50893"/>
    </source>
</evidence>
<dbReference type="GO" id="GO:0005886">
    <property type="term" value="C:plasma membrane"/>
    <property type="evidence" value="ECO:0007669"/>
    <property type="project" value="UniProtKB-ARBA"/>
</dbReference>
<dbReference type="InterPro" id="IPR026082">
    <property type="entry name" value="ABCA"/>
</dbReference>
<evidence type="ECO:0000256" key="4">
    <source>
        <dbReference type="ARBA" id="ARBA00022692"/>
    </source>
</evidence>
<feature type="compositionally biased region" description="Acidic residues" evidence="11">
    <location>
        <begin position="726"/>
        <end position="735"/>
    </location>
</feature>
<dbReference type="FunFam" id="3.40.50.300:FF:000436">
    <property type="entry name" value="ATP binding cassette subfamily A member 9"/>
    <property type="match status" value="1"/>
</dbReference>
<dbReference type="Gene3D" id="3.40.50.300">
    <property type="entry name" value="P-loop containing nucleotide triphosphate hydrolases"/>
    <property type="match status" value="2"/>
</dbReference>
<feature type="domain" description="ABC transporter" evidence="13">
    <location>
        <begin position="291"/>
        <end position="542"/>
    </location>
</feature>
<dbReference type="InterPro" id="IPR003593">
    <property type="entry name" value="AAA+_ATPase"/>
</dbReference>
<feature type="region of interest" description="Disordered" evidence="11">
    <location>
        <begin position="714"/>
        <end position="745"/>
    </location>
</feature>
<dbReference type="Ensembl" id="ENSSSCT00070004656.1">
    <property type="protein sequence ID" value="ENSSSCP00070003820.1"/>
    <property type="gene ID" value="ENSSSCG00070002488.1"/>
</dbReference>
<evidence type="ECO:0000256" key="7">
    <source>
        <dbReference type="ARBA" id="ARBA00022840"/>
    </source>
</evidence>
<dbReference type="PANTHER" id="PTHR19229">
    <property type="entry name" value="ATP-BINDING CASSETTE TRANSPORTER SUBFAMILY A ABCA"/>
    <property type="match status" value="1"/>
</dbReference>
<feature type="compositionally biased region" description="Basic and acidic residues" evidence="11">
    <location>
        <begin position="714"/>
        <end position="725"/>
    </location>
</feature>
<dbReference type="AlphaFoldDB" id="A0A4X1SP19"/>
<proteinExistence type="inferred from homology"/>
<evidence type="ECO:0000256" key="8">
    <source>
        <dbReference type="ARBA" id="ARBA00022967"/>
    </source>
</evidence>
<dbReference type="FunFam" id="3.40.50.300:FF:000335">
    <property type="entry name" value="ATP binding cassette subfamily A member 5"/>
    <property type="match status" value="1"/>
</dbReference>
<name>A0A4X1SP19_PIG</name>
<protein>
    <recommendedName>
        <fullName evidence="13">ABC transporter domain-containing protein</fullName>
    </recommendedName>
</protein>
<dbReference type="GO" id="GO:0005524">
    <property type="term" value="F:ATP binding"/>
    <property type="evidence" value="ECO:0007669"/>
    <property type="project" value="UniProtKB-KW"/>
</dbReference>
<dbReference type="Pfam" id="PF00005">
    <property type="entry name" value="ABC_tran"/>
    <property type="match status" value="2"/>
</dbReference>
<evidence type="ECO:0000313" key="15">
    <source>
        <dbReference type="Proteomes" id="UP000314985"/>
    </source>
</evidence>
<dbReference type="PROSITE" id="PS00211">
    <property type="entry name" value="ABC_TRANSPORTER_1"/>
    <property type="match status" value="1"/>
</dbReference>
<evidence type="ECO:0000256" key="5">
    <source>
        <dbReference type="ARBA" id="ARBA00022737"/>
    </source>
</evidence>
<keyword evidence="9 12" id="KW-1133">Transmembrane helix</keyword>
<dbReference type="Pfam" id="PF12698">
    <property type="entry name" value="ABC2_membrane_3"/>
    <property type="match status" value="1"/>
</dbReference>
<feature type="domain" description="ABC transporter" evidence="13">
    <location>
        <begin position="746"/>
        <end position="979"/>
    </location>
</feature>
<dbReference type="InterPro" id="IPR003439">
    <property type="entry name" value="ABC_transporter-like_ATP-bd"/>
</dbReference>
<feature type="transmembrane region" description="Helical" evidence="12">
    <location>
        <begin position="187"/>
        <end position="210"/>
    </location>
</feature>
<evidence type="ECO:0000256" key="12">
    <source>
        <dbReference type="SAM" id="Phobius"/>
    </source>
</evidence>